<protein>
    <submittedName>
        <fullName evidence="1">Uncharacterized protein</fullName>
    </submittedName>
</protein>
<proteinExistence type="predicted"/>
<name>A0A0A9CX08_ARUDO</name>
<reference evidence="1" key="2">
    <citation type="journal article" date="2015" name="Data Brief">
        <title>Shoot transcriptome of the giant reed, Arundo donax.</title>
        <authorList>
            <person name="Barrero R.A."/>
            <person name="Guerrero F.D."/>
            <person name="Moolhuijzen P."/>
            <person name="Goolsby J.A."/>
            <person name="Tidwell J."/>
            <person name="Bellgard S.E."/>
            <person name="Bellgard M.I."/>
        </authorList>
    </citation>
    <scope>NUCLEOTIDE SEQUENCE</scope>
    <source>
        <tissue evidence="1">Shoot tissue taken approximately 20 cm above the soil surface</tissue>
    </source>
</reference>
<dbReference type="AlphaFoldDB" id="A0A0A9CX08"/>
<dbReference type="EMBL" id="GBRH01219960">
    <property type="protein sequence ID" value="JAD77935.1"/>
    <property type="molecule type" value="Transcribed_RNA"/>
</dbReference>
<evidence type="ECO:0000313" key="1">
    <source>
        <dbReference type="EMBL" id="JAD77935.1"/>
    </source>
</evidence>
<accession>A0A0A9CX08</accession>
<organism evidence="1">
    <name type="scientific">Arundo donax</name>
    <name type="common">Giant reed</name>
    <name type="synonym">Donax arundinaceus</name>
    <dbReference type="NCBI Taxonomy" id="35708"/>
    <lineage>
        <taxon>Eukaryota</taxon>
        <taxon>Viridiplantae</taxon>
        <taxon>Streptophyta</taxon>
        <taxon>Embryophyta</taxon>
        <taxon>Tracheophyta</taxon>
        <taxon>Spermatophyta</taxon>
        <taxon>Magnoliopsida</taxon>
        <taxon>Liliopsida</taxon>
        <taxon>Poales</taxon>
        <taxon>Poaceae</taxon>
        <taxon>PACMAD clade</taxon>
        <taxon>Arundinoideae</taxon>
        <taxon>Arundineae</taxon>
        <taxon>Arundo</taxon>
    </lineage>
</organism>
<reference evidence="1" key="1">
    <citation type="submission" date="2014-09" db="EMBL/GenBank/DDBJ databases">
        <authorList>
            <person name="Magalhaes I.L.F."/>
            <person name="Oliveira U."/>
            <person name="Santos F.R."/>
            <person name="Vidigal T.H.D.A."/>
            <person name="Brescovit A.D."/>
            <person name="Santos A.J."/>
        </authorList>
    </citation>
    <scope>NUCLEOTIDE SEQUENCE</scope>
    <source>
        <tissue evidence="1">Shoot tissue taken approximately 20 cm above the soil surface</tissue>
    </source>
</reference>
<sequence length="140" mass="15149">MQWNEPYKLPSLGLSSGSKSSLVGLSSSSILSQSDAFKSFLEKSTKLSEECTLSKEMIEGKGVVSVPATGQDTAAVNINMNELLVQRAPYTMAPVMPTPMKSTWSPANPSVDPLFLEQLHLANESTCYNGDNNDNNDCKE</sequence>